<evidence type="ECO:0000256" key="2">
    <source>
        <dbReference type="ARBA" id="ARBA00022729"/>
    </source>
</evidence>
<evidence type="ECO:0000313" key="11">
    <source>
        <dbReference type="Proteomes" id="UP000009168"/>
    </source>
</evidence>
<feature type="coiled-coil region" evidence="7">
    <location>
        <begin position="632"/>
        <end position="666"/>
    </location>
</feature>
<dbReference type="Gene3D" id="3.40.710.10">
    <property type="entry name" value="DD-peptidase/beta-lactamase superfamily"/>
    <property type="match status" value="2"/>
</dbReference>
<keyword evidence="3" id="KW-0378">Hydrolase</keyword>
<feature type="region of interest" description="Disordered" evidence="8">
    <location>
        <begin position="210"/>
        <end position="248"/>
    </location>
</feature>
<keyword evidence="5" id="KW-0573">Peptidoglycan synthesis</keyword>
<evidence type="ECO:0000256" key="1">
    <source>
        <dbReference type="ARBA" id="ARBA00007164"/>
    </source>
</evidence>
<keyword evidence="4" id="KW-0133">Cell shape</keyword>
<dbReference type="Proteomes" id="UP000009168">
    <property type="component" value="Unassembled WGS sequence"/>
</dbReference>
<feature type="region of interest" description="Disordered" evidence="8">
    <location>
        <begin position="567"/>
        <end position="603"/>
    </location>
</feature>
<organism evidence="10 11">
    <name type="scientific">Tetrahymena thermophila (strain SB210)</name>
    <dbReference type="NCBI Taxonomy" id="312017"/>
    <lineage>
        <taxon>Eukaryota</taxon>
        <taxon>Sar</taxon>
        <taxon>Alveolata</taxon>
        <taxon>Ciliophora</taxon>
        <taxon>Intramacronucleata</taxon>
        <taxon>Oligohymenophorea</taxon>
        <taxon>Hymenostomatida</taxon>
        <taxon>Tetrahymenina</taxon>
        <taxon>Tetrahymenidae</taxon>
        <taxon>Tetrahymena</taxon>
    </lineage>
</organism>
<evidence type="ECO:0000259" key="9">
    <source>
        <dbReference type="Pfam" id="PF00768"/>
    </source>
</evidence>
<dbReference type="Pfam" id="PF00768">
    <property type="entry name" value="Peptidase_S11"/>
    <property type="match status" value="2"/>
</dbReference>
<accession>I7LVB0</accession>
<dbReference type="InterPro" id="IPR001967">
    <property type="entry name" value="Peptidase_S11_N"/>
</dbReference>
<feature type="domain" description="Peptidase S11 D-alanyl-D-alanine carboxypeptidase A N-terminal" evidence="9">
    <location>
        <begin position="83"/>
        <end position="173"/>
    </location>
</feature>
<keyword evidence="10" id="KW-0121">Carboxypeptidase</keyword>
<dbReference type="EMBL" id="GG662663">
    <property type="protein sequence ID" value="EAR97583.1"/>
    <property type="molecule type" value="Genomic_DNA"/>
</dbReference>
<evidence type="ECO:0000256" key="8">
    <source>
        <dbReference type="SAM" id="MobiDB-lite"/>
    </source>
</evidence>
<name>I7LVB0_TETTS</name>
<evidence type="ECO:0000256" key="7">
    <source>
        <dbReference type="SAM" id="Coils"/>
    </source>
</evidence>
<evidence type="ECO:0000256" key="4">
    <source>
        <dbReference type="ARBA" id="ARBA00022960"/>
    </source>
</evidence>
<dbReference type="GO" id="GO:0071555">
    <property type="term" value="P:cell wall organization"/>
    <property type="evidence" value="ECO:0007669"/>
    <property type="project" value="UniProtKB-KW"/>
</dbReference>
<dbReference type="PRINTS" id="PR00725">
    <property type="entry name" value="DADACBPTASE1"/>
</dbReference>
<evidence type="ECO:0000313" key="10">
    <source>
        <dbReference type="EMBL" id="EAR97583.1"/>
    </source>
</evidence>
<feature type="compositionally biased region" description="Basic and acidic residues" evidence="8">
    <location>
        <begin position="228"/>
        <end position="240"/>
    </location>
</feature>
<gene>
    <name evidence="10" type="ORF">TTHERM_00439310</name>
</gene>
<feature type="domain" description="Peptidase S11 D-alanyl-D-alanine carboxypeptidase A N-terminal" evidence="9">
    <location>
        <begin position="314"/>
        <end position="459"/>
    </location>
</feature>
<dbReference type="InterPro" id="IPR018044">
    <property type="entry name" value="Peptidase_S11"/>
</dbReference>
<dbReference type="InParanoid" id="I7LVB0"/>
<evidence type="ECO:0000256" key="5">
    <source>
        <dbReference type="ARBA" id="ARBA00022984"/>
    </source>
</evidence>
<evidence type="ECO:0000256" key="6">
    <source>
        <dbReference type="ARBA" id="ARBA00023316"/>
    </source>
</evidence>
<sequence length="978" mass="111192">MQRNISTPVISKKQSIHVPDYMICNQIEQIQTANVGSFSSNLSQNNIQGNQLYIASASNSYLSQLLCNNTPLTSALSAAVYCQNRLIYNKNGSEALEIASLTKVMTFFTSLKLSAKHELDPQSVYVRVPKAAAFICGTSACLRNGEYIKLCDLFYALMLPSGNDAACTLANFFGQLERRRANSSSAFLDQQAAQILIKLYGLIEINQQESSQKHESRESEISTDAQEQDSKDSGEDERRSSTYSQGVKIKESNQIQQIQFDQLSQQADLMHINLEQQKQQILNNTQSENPSNQNKNSNEDYKFHQQQGDVQENMKFFVKIMNQEAQKLQMRNTQYSNPHGLSDKGNKSSAIDYGRLCYAAMSSFALFRQVVKTPLYSCKILLNKDLIQNKKNSLQTPTNQNKTLSVQTMRNAQWENTNKLLLRNSHFIGIKTGNTPNAGPCLATHYQKNGIDIQVIVLKCKDSEKRWVDSQKLAEWAYQQILQDCTQTLQTENNCANQRLMSAQRNRKIKIQQQYQDEFTKLLQQNKEEDPSSKSQLISDFNLRYRPKTTLQTEHSLNKSQFNIRGITQNKIPPPQPFHQKCNSQNQLNQDQQRNKSICKSGPVSSQFAIQNNRKNVSSIALINDDNNNNNINKLKLDINNSQNAINNSQNAINNSQNAINNSQNVINNSQYNIRANIGQLYQRETDRYDVQSNSSSIQIISCDDLEQKNDQEDIYIEEDNNLSFEKNDNYKANDIQMLSDSFQENMEDLLHLKTQSQKVIVGVSKLSSVDILNGIEKKFSSQNNLDQEIQTTISSYRQIQIKTKNQQINQKKPQTAIFKISKETAKESDSSNLNKSNIQNKLISPRRRIINAKFQVSSVDLTENTKSSNNQAQKIGQNRVNISTSSQKRSNSGKQFCLNLIQANKNLQIDTQQNSIIKNQQTKQYNSTKNVQFAKQLPPITNKSIIISNTKFTEDTVSPPKQIQKSLNQSVIKTIFQ</sequence>
<dbReference type="GO" id="GO:0006508">
    <property type="term" value="P:proteolysis"/>
    <property type="evidence" value="ECO:0007669"/>
    <property type="project" value="InterPro"/>
</dbReference>
<dbReference type="AlphaFoldDB" id="I7LVB0"/>
<evidence type="ECO:0000256" key="3">
    <source>
        <dbReference type="ARBA" id="ARBA00022801"/>
    </source>
</evidence>
<dbReference type="GeneID" id="7828937"/>
<dbReference type="InterPro" id="IPR012338">
    <property type="entry name" value="Beta-lactam/transpept-like"/>
</dbReference>
<dbReference type="SUPFAM" id="SSF56601">
    <property type="entry name" value="beta-lactamase/transpeptidase-like"/>
    <property type="match status" value="1"/>
</dbReference>
<feature type="region of interest" description="Disordered" evidence="8">
    <location>
        <begin position="863"/>
        <end position="891"/>
    </location>
</feature>
<feature type="compositionally biased region" description="Basic and acidic residues" evidence="8">
    <location>
        <begin position="211"/>
        <end position="220"/>
    </location>
</feature>
<keyword evidence="11" id="KW-1185">Reference proteome</keyword>
<dbReference type="PANTHER" id="PTHR21581:SF6">
    <property type="entry name" value="TRAFFICKING PROTEIN PARTICLE COMPLEX SUBUNIT 12"/>
    <property type="match status" value="1"/>
</dbReference>
<dbReference type="OrthoDB" id="10254188at2759"/>
<keyword evidence="2" id="KW-0732">Signal</keyword>
<keyword evidence="7" id="KW-0175">Coiled coil</keyword>
<keyword evidence="6" id="KW-0961">Cell wall biogenesis/degradation</keyword>
<comment type="similarity">
    <text evidence="1">Belongs to the peptidase S11 family.</text>
</comment>
<proteinExistence type="inferred from homology"/>
<dbReference type="GO" id="GO:0009002">
    <property type="term" value="F:serine-type D-Ala-D-Ala carboxypeptidase activity"/>
    <property type="evidence" value="ECO:0007669"/>
    <property type="project" value="InterPro"/>
</dbReference>
<feature type="compositionally biased region" description="Polar residues" evidence="8">
    <location>
        <begin position="581"/>
        <end position="603"/>
    </location>
</feature>
<protein>
    <submittedName>
        <fullName evidence="10">D-alanyl-D-alanine carboxypeptidase family protein</fullName>
    </submittedName>
</protein>
<dbReference type="KEGG" id="tet:TTHERM_00439310"/>
<dbReference type="GO" id="GO:0008360">
    <property type="term" value="P:regulation of cell shape"/>
    <property type="evidence" value="ECO:0007669"/>
    <property type="project" value="UniProtKB-KW"/>
</dbReference>
<dbReference type="HOGENOM" id="CLU_304131_0_0_1"/>
<dbReference type="RefSeq" id="XP_001017828.1">
    <property type="nucleotide sequence ID" value="XM_001017828.2"/>
</dbReference>
<reference evidence="11" key="1">
    <citation type="journal article" date="2006" name="PLoS Biol.">
        <title>Macronuclear genome sequence of the ciliate Tetrahymena thermophila, a model eukaryote.</title>
        <authorList>
            <person name="Eisen J.A."/>
            <person name="Coyne R.S."/>
            <person name="Wu M."/>
            <person name="Wu D."/>
            <person name="Thiagarajan M."/>
            <person name="Wortman J.R."/>
            <person name="Badger J.H."/>
            <person name="Ren Q."/>
            <person name="Amedeo P."/>
            <person name="Jones K.M."/>
            <person name="Tallon L.J."/>
            <person name="Delcher A.L."/>
            <person name="Salzberg S.L."/>
            <person name="Silva J.C."/>
            <person name="Haas B.J."/>
            <person name="Majoros W.H."/>
            <person name="Farzad M."/>
            <person name="Carlton J.M."/>
            <person name="Smith R.K. Jr."/>
            <person name="Garg J."/>
            <person name="Pearlman R.E."/>
            <person name="Karrer K.M."/>
            <person name="Sun L."/>
            <person name="Manning G."/>
            <person name="Elde N.C."/>
            <person name="Turkewitz A.P."/>
            <person name="Asai D.J."/>
            <person name="Wilkes D.E."/>
            <person name="Wang Y."/>
            <person name="Cai H."/>
            <person name="Collins K."/>
            <person name="Stewart B.A."/>
            <person name="Lee S.R."/>
            <person name="Wilamowska K."/>
            <person name="Weinberg Z."/>
            <person name="Ruzzo W.L."/>
            <person name="Wloga D."/>
            <person name="Gaertig J."/>
            <person name="Frankel J."/>
            <person name="Tsao C.-C."/>
            <person name="Gorovsky M.A."/>
            <person name="Keeling P.J."/>
            <person name="Waller R.F."/>
            <person name="Patron N.J."/>
            <person name="Cherry J.M."/>
            <person name="Stover N.A."/>
            <person name="Krieger C.J."/>
            <person name="del Toro C."/>
            <person name="Ryder H.F."/>
            <person name="Williamson S.C."/>
            <person name="Barbeau R.A."/>
            <person name="Hamilton E.P."/>
            <person name="Orias E."/>
        </authorList>
    </citation>
    <scope>NUCLEOTIDE SEQUENCE [LARGE SCALE GENOMIC DNA]</scope>
    <source>
        <strain evidence="11">SB210</strain>
    </source>
</reference>
<dbReference type="PANTHER" id="PTHR21581">
    <property type="entry name" value="D-ALANYL-D-ALANINE CARBOXYPEPTIDASE"/>
    <property type="match status" value="1"/>
</dbReference>
<keyword evidence="10" id="KW-0645">Protease</keyword>